<feature type="domain" description="Large ribosomal subunit protein uL24 C-terminal" evidence="7">
    <location>
        <begin position="40"/>
        <end position="103"/>
    </location>
</feature>
<feature type="compositionally biased region" description="Basic and acidic residues" evidence="6">
    <location>
        <begin position="43"/>
        <end position="57"/>
    </location>
</feature>
<comment type="function">
    <text evidence="5">One of the proteins that surrounds the polypeptide exit tunnel on the outside of the subunit.</text>
</comment>
<comment type="subunit">
    <text evidence="5">Part of the 50S ribosomal subunit.</text>
</comment>
<dbReference type="PANTHER" id="PTHR12903">
    <property type="entry name" value="MITOCHONDRIAL RIBOSOMAL PROTEIN L24"/>
    <property type="match status" value="1"/>
</dbReference>
<dbReference type="PROSITE" id="PS01108">
    <property type="entry name" value="RIBOSOMAL_L24"/>
    <property type="match status" value="1"/>
</dbReference>
<dbReference type="EMBL" id="CP004885">
    <property type="protein sequence ID" value="AGX86335.1"/>
    <property type="molecule type" value="Genomic_DNA"/>
</dbReference>
<evidence type="ECO:0000256" key="1">
    <source>
        <dbReference type="ARBA" id="ARBA00010618"/>
    </source>
</evidence>
<dbReference type="SUPFAM" id="SSF50104">
    <property type="entry name" value="Translation proteins SH3-like domain"/>
    <property type="match status" value="1"/>
</dbReference>
<evidence type="ECO:0000256" key="3">
    <source>
        <dbReference type="ARBA" id="ARBA00023274"/>
    </source>
</evidence>
<proteinExistence type="inferred from homology"/>
<evidence type="ECO:0000256" key="4">
    <source>
        <dbReference type="ARBA" id="ARBA00035206"/>
    </source>
</evidence>
<dbReference type="GO" id="GO:1990904">
    <property type="term" value="C:ribonucleoprotein complex"/>
    <property type="evidence" value="ECO:0007669"/>
    <property type="project" value="UniProtKB-KW"/>
</dbReference>
<reference evidence="8 9" key="1">
    <citation type="journal article" date="2013" name="Genome Biol.">
        <title>Genomic analysis reveals key aspects of prokaryotic symbiosis in the phototrophic consortium "Chlorochromatium aggregatum".</title>
        <authorList>
            <person name="Liu Z."/>
            <person name="Muller J."/>
            <person name="Li T."/>
            <person name="Alvey R.M."/>
            <person name="Vogl K."/>
            <person name="Frigaard N.U."/>
            <person name="Rockwell N.C."/>
            <person name="Boyd E.S."/>
            <person name="Tomsho L.P."/>
            <person name="Schuster S.C."/>
            <person name="Henke P."/>
            <person name="Rohde M."/>
            <person name="Overmann J."/>
            <person name="Bryant D.A."/>
        </authorList>
    </citation>
    <scope>NUCLEOTIDE SEQUENCE [LARGE SCALE GENOMIC DNA]</scope>
    <source>
        <strain evidence="8">CR</strain>
    </source>
</reference>
<evidence type="ECO:0000256" key="5">
    <source>
        <dbReference type="HAMAP-Rule" id="MF_01326"/>
    </source>
</evidence>
<dbReference type="Gene3D" id="2.30.30.30">
    <property type="match status" value="1"/>
</dbReference>
<comment type="similarity">
    <text evidence="1 5">Belongs to the universal ribosomal protein uL24 family.</text>
</comment>
<dbReference type="InterPro" id="IPR005825">
    <property type="entry name" value="Ribosomal_uL24_CS"/>
</dbReference>
<organism evidence="8 9">
    <name type="scientific">Candidatus Symbiobacter mobilis CR</name>
    <dbReference type="NCBI Taxonomy" id="946483"/>
    <lineage>
        <taxon>Bacteria</taxon>
        <taxon>Pseudomonadati</taxon>
        <taxon>Pseudomonadota</taxon>
        <taxon>Betaproteobacteria</taxon>
        <taxon>Burkholderiales</taxon>
        <taxon>Comamonadaceae</taxon>
    </lineage>
</organism>
<sequence length="108" mass="11960">MNKIRTGDEVIVLTGIDKGKIGRVLARVDDSYLVVDGVSQVLRHERPDPHREKEGGIHSKTMPIHQSNVAIFNAGTGKADKVKIRILESGQRVRAYKSTGEEIARSEQ</sequence>
<feature type="region of interest" description="Disordered" evidence="6">
    <location>
        <begin position="43"/>
        <end position="62"/>
    </location>
</feature>
<dbReference type="OrthoDB" id="9807419at2"/>
<dbReference type="GO" id="GO:0019843">
    <property type="term" value="F:rRNA binding"/>
    <property type="evidence" value="ECO:0007669"/>
    <property type="project" value="UniProtKB-UniRule"/>
</dbReference>
<dbReference type="InterPro" id="IPR041988">
    <property type="entry name" value="Ribosomal_uL24_KOW"/>
</dbReference>
<comment type="function">
    <text evidence="5">One of two assembly initiator proteins, it binds directly to the 5'-end of the 23S rRNA, where it nucleates assembly of the 50S subunit.</text>
</comment>
<evidence type="ECO:0000256" key="2">
    <source>
        <dbReference type="ARBA" id="ARBA00022980"/>
    </source>
</evidence>
<dbReference type="eggNOG" id="COG0198">
    <property type="taxonomic scope" value="Bacteria"/>
</dbReference>
<dbReference type="RefSeq" id="WP_022771158.1">
    <property type="nucleotide sequence ID" value="NC_022576.1"/>
</dbReference>
<dbReference type="InterPro" id="IPR014722">
    <property type="entry name" value="Rib_uL2_dom2"/>
</dbReference>
<evidence type="ECO:0000313" key="8">
    <source>
        <dbReference type="EMBL" id="AGX86335.1"/>
    </source>
</evidence>
<dbReference type="Pfam" id="PF17136">
    <property type="entry name" value="ribosomal_L24"/>
    <property type="match status" value="1"/>
</dbReference>
<protein>
    <recommendedName>
        <fullName evidence="4 5">Large ribosomal subunit protein uL24</fullName>
    </recommendedName>
</protein>
<dbReference type="InterPro" id="IPR008991">
    <property type="entry name" value="Translation_prot_SH3-like_sf"/>
</dbReference>
<keyword evidence="5" id="KW-0694">RNA-binding</keyword>
<keyword evidence="9" id="KW-1185">Reference proteome</keyword>
<gene>
    <name evidence="5 8" type="primary">rplX</name>
    <name evidence="8" type="ORF">Cenrod_0207</name>
</gene>
<dbReference type="GO" id="GO:0005840">
    <property type="term" value="C:ribosome"/>
    <property type="evidence" value="ECO:0007669"/>
    <property type="project" value="UniProtKB-KW"/>
</dbReference>
<dbReference type="PATRIC" id="fig|946483.4.peg.206"/>
<keyword evidence="5" id="KW-0699">rRNA-binding</keyword>
<dbReference type="HOGENOM" id="CLU_093315_2_2_4"/>
<evidence type="ECO:0000256" key="6">
    <source>
        <dbReference type="SAM" id="MobiDB-lite"/>
    </source>
</evidence>
<dbReference type="NCBIfam" id="TIGR01079">
    <property type="entry name" value="rplX_bact"/>
    <property type="match status" value="1"/>
</dbReference>
<dbReference type="KEGG" id="cbx:Cenrod_0207"/>
<evidence type="ECO:0000313" key="9">
    <source>
        <dbReference type="Proteomes" id="UP000017184"/>
    </source>
</evidence>
<dbReference type="GO" id="GO:0003735">
    <property type="term" value="F:structural constituent of ribosome"/>
    <property type="evidence" value="ECO:0007669"/>
    <property type="project" value="InterPro"/>
</dbReference>
<evidence type="ECO:0000259" key="7">
    <source>
        <dbReference type="Pfam" id="PF17136"/>
    </source>
</evidence>
<dbReference type="AlphaFoldDB" id="U5N515"/>
<dbReference type="InterPro" id="IPR057264">
    <property type="entry name" value="Ribosomal_uL24_C"/>
</dbReference>
<keyword evidence="3 5" id="KW-0687">Ribonucleoprotein</keyword>
<keyword evidence="2 5" id="KW-0689">Ribosomal protein</keyword>
<dbReference type="InterPro" id="IPR003256">
    <property type="entry name" value="Ribosomal_uL24"/>
</dbReference>
<name>U5N515_9BURK</name>
<dbReference type="GO" id="GO:0006412">
    <property type="term" value="P:translation"/>
    <property type="evidence" value="ECO:0007669"/>
    <property type="project" value="UniProtKB-UniRule"/>
</dbReference>
<dbReference type="Proteomes" id="UP000017184">
    <property type="component" value="Chromosome"/>
</dbReference>
<dbReference type="HAMAP" id="MF_01326_B">
    <property type="entry name" value="Ribosomal_uL24_B"/>
    <property type="match status" value="1"/>
</dbReference>
<dbReference type="CDD" id="cd06089">
    <property type="entry name" value="KOW_RPL26"/>
    <property type="match status" value="1"/>
</dbReference>
<dbReference type="STRING" id="946483.Cenrod_0207"/>
<accession>U5N515</accession>